<comment type="caution">
    <text evidence="19">The sequence shown here is derived from an EMBL/GenBank/DDBJ whole genome shotgun (WGS) entry which is preliminary data.</text>
</comment>
<feature type="domain" description="Cytochrome c" evidence="18">
    <location>
        <begin position="376"/>
        <end position="469"/>
    </location>
</feature>
<keyword evidence="5 15" id="KW-0349">Heme</keyword>
<dbReference type="InterPro" id="IPR009056">
    <property type="entry name" value="Cyt_c-like_dom"/>
</dbReference>
<evidence type="ECO:0000259" key="17">
    <source>
        <dbReference type="PROSITE" id="PS50857"/>
    </source>
</evidence>
<comment type="subcellular location">
    <subcellularLocation>
        <location evidence="1">Membrane</location>
        <topology evidence="1">Multi-pass membrane protein</topology>
    </subcellularLocation>
</comment>
<feature type="transmembrane region" description="Helical" evidence="16">
    <location>
        <begin position="42"/>
        <end position="65"/>
    </location>
</feature>
<keyword evidence="4" id="KW-0813">Transport</keyword>
<evidence type="ECO:0000259" key="18">
    <source>
        <dbReference type="PROSITE" id="PS51007"/>
    </source>
</evidence>
<feature type="domain" description="Cytochrome c" evidence="18">
    <location>
        <begin position="276"/>
        <end position="369"/>
    </location>
</feature>
<evidence type="ECO:0000256" key="9">
    <source>
        <dbReference type="ARBA" id="ARBA00022982"/>
    </source>
</evidence>
<feature type="domain" description="Cytochrome oxidase subunit II copper A binding" evidence="17">
    <location>
        <begin position="115"/>
        <end position="257"/>
    </location>
</feature>
<dbReference type="Pfam" id="PF00034">
    <property type="entry name" value="Cytochrom_C"/>
    <property type="match status" value="2"/>
</dbReference>
<evidence type="ECO:0000256" key="13">
    <source>
        <dbReference type="ARBA" id="ARBA00023136"/>
    </source>
</evidence>
<dbReference type="SUPFAM" id="SSF46626">
    <property type="entry name" value="Cytochrome c"/>
    <property type="match status" value="2"/>
</dbReference>
<organism evidence="19 20">
    <name type="scientific">Marinobacterium aestuariivivens</name>
    <dbReference type="NCBI Taxonomy" id="1698799"/>
    <lineage>
        <taxon>Bacteria</taxon>
        <taxon>Pseudomonadati</taxon>
        <taxon>Pseudomonadota</taxon>
        <taxon>Gammaproteobacteria</taxon>
        <taxon>Oceanospirillales</taxon>
        <taxon>Oceanospirillaceae</taxon>
        <taxon>Marinobacterium</taxon>
    </lineage>
</organism>
<comment type="similarity">
    <text evidence="2">Belongs to the cytochrome c oxidase subunit 2 family.</text>
</comment>
<evidence type="ECO:0000256" key="7">
    <source>
        <dbReference type="ARBA" id="ARBA00022723"/>
    </source>
</evidence>
<evidence type="ECO:0000256" key="14">
    <source>
        <dbReference type="ARBA" id="ARBA00047816"/>
    </source>
</evidence>
<dbReference type="Proteomes" id="UP001596422">
    <property type="component" value="Unassembled WGS sequence"/>
</dbReference>
<evidence type="ECO:0000256" key="16">
    <source>
        <dbReference type="SAM" id="Phobius"/>
    </source>
</evidence>
<dbReference type="SUPFAM" id="SSF49503">
    <property type="entry name" value="Cupredoxins"/>
    <property type="match status" value="1"/>
</dbReference>
<dbReference type="PRINTS" id="PR01166">
    <property type="entry name" value="CYCOXIDASEII"/>
</dbReference>
<evidence type="ECO:0000256" key="11">
    <source>
        <dbReference type="ARBA" id="ARBA00023004"/>
    </source>
</evidence>
<dbReference type="PANTHER" id="PTHR22888:SF9">
    <property type="entry name" value="CYTOCHROME C OXIDASE SUBUNIT 2"/>
    <property type="match status" value="1"/>
</dbReference>
<dbReference type="Gene3D" id="1.10.287.90">
    <property type="match status" value="1"/>
</dbReference>
<sequence length="475" mass="52128">MSTDDAGILLRDHRRRLGTLSSAEPWHATEPASNWGAIDDTLFLTLVITGLFFVAIGLFVALALWRYRHRDGLRAHYEPENKRLEWWLIGITSVGIVGLLAPGLVIYNDFVRVPDDARVTEAVGQQWQWAFRFPGEDGKLGTSGIQWIGAANPLGINPGDPDGQDDIVVQGNELRLPVGRPVKLLLRSKDVLHNFYVPQLRAKMDLVPGMVSHFWFTPTETGRYEILCAEFCGVGHYSMRGRLLVEETSDFDRWLGEQPTFAALQSAQAQGRPADPLVERGRELARRHGCTACHSLDGSDSLGPGWRGLYGSRERLVDGSEVLVDEAYLRESILDPAARIVEGYSPVMTAYALDDDSLKALLALIRSLGEQPDRAAMAEEGRMLAESLGCRGCHSIDGSAGTGPGWQGLYGSRENLSDGTAVRVDEAYLRESILEPNARIVQGYSPMMPAYDLNEAQLAALVAYIGELGDPAAGR</sequence>
<dbReference type="InterPro" id="IPR002429">
    <property type="entry name" value="CcO_II-like_C"/>
</dbReference>
<dbReference type="PROSITE" id="PS00078">
    <property type="entry name" value="COX2"/>
    <property type="match status" value="1"/>
</dbReference>
<dbReference type="InterPro" id="IPR036257">
    <property type="entry name" value="Cyt_c_oxidase_su2_TM_sf"/>
</dbReference>
<dbReference type="EMBL" id="JBHSWE010000001">
    <property type="protein sequence ID" value="MFC6669879.1"/>
    <property type="molecule type" value="Genomic_DNA"/>
</dbReference>
<keyword evidence="20" id="KW-1185">Reference proteome</keyword>
<evidence type="ECO:0000256" key="1">
    <source>
        <dbReference type="ARBA" id="ARBA00004141"/>
    </source>
</evidence>
<evidence type="ECO:0000256" key="8">
    <source>
        <dbReference type="ARBA" id="ARBA00022967"/>
    </source>
</evidence>
<reference evidence="20" key="1">
    <citation type="journal article" date="2019" name="Int. J. Syst. Evol. Microbiol.">
        <title>The Global Catalogue of Microorganisms (GCM) 10K type strain sequencing project: providing services to taxonomists for standard genome sequencing and annotation.</title>
        <authorList>
            <consortium name="The Broad Institute Genomics Platform"/>
            <consortium name="The Broad Institute Genome Sequencing Center for Infectious Disease"/>
            <person name="Wu L."/>
            <person name="Ma J."/>
        </authorList>
    </citation>
    <scope>NUCLEOTIDE SEQUENCE [LARGE SCALE GENOMIC DNA]</scope>
    <source>
        <strain evidence="20">NBRC 111756</strain>
    </source>
</reference>
<evidence type="ECO:0000313" key="20">
    <source>
        <dbReference type="Proteomes" id="UP001596422"/>
    </source>
</evidence>
<accession>A0ABW1ZXK0</accession>
<feature type="transmembrane region" description="Helical" evidence="16">
    <location>
        <begin position="86"/>
        <end position="107"/>
    </location>
</feature>
<dbReference type="RefSeq" id="WP_379908407.1">
    <property type="nucleotide sequence ID" value="NZ_JBHSWE010000001.1"/>
</dbReference>
<dbReference type="InterPro" id="IPR008972">
    <property type="entry name" value="Cupredoxin"/>
</dbReference>
<evidence type="ECO:0000313" key="19">
    <source>
        <dbReference type="EMBL" id="MFC6669879.1"/>
    </source>
</evidence>
<dbReference type="PROSITE" id="PS50857">
    <property type="entry name" value="COX2_CUA"/>
    <property type="match status" value="1"/>
</dbReference>
<name>A0ABW1ZXK0_9GAMM</name>
<keyword evidence="12" id="KW-0186">Copper</keyword>
<gene>
    <name evidence="19" type="ORF">ACFQDL_07080</name>
</gene>
<proteinExistence type="inferred from homology"/>
<evidence type="ECO:0000256" key="5">
    <source>
        <dbReference type="ARBA" id="ARBA00022617"/>
    </source>
</evidence>
<dbReference type="PROSITE" id="PS51007">
    <property type="entry name" value="CYTC"/>
    <property type="match status" value="2"/>
</dbReference>
<comment type="catalytic activity">
    <reaction evidence="14">
        <text>4 Fe(II)-[cytochrome c] + O2 + 8 H(+)(in) = 4 Fe(III)-[cytochrome c] + 2 H2O + 4 H(+)(out)</text>
        <dbReference type="Rhea" id="RHEA:11436"/>
        <dbReference type="Rhea" id="RHEA-COMP:10350"/>
        <dbReference type="Rhea" id="RHEA-COMP:14399"/>
        <dbReference type="ChEBI" id="CHEBI:15377"/>
        <dbReference type="ChEBI" id="CHEBI:15378"/>
        <dbReference type="ChEBI" id="CHEBI:15379"/>
        <dbReference type="ChEBI" id="CHEBI:29033"/>
        <dbReference type="ChEBI" id="CHEBI:29034"/>
        <dbReference type="EC" id="7.1.1.9"/>
    </reaction>
</comment>
<dbReference type="Gene3D" id="1.10.760.10">
    <property type="entry name" value="Cytochrome c-like domain"/>
    <property type="match status" value="2"/>
</dbReference>
<dbReference type="Pfam" id="PF00116">
    <property type="entry name" value="COX2"/>
    <property type="match status" value="1"/>
</dbReference>
<dbReference type="PANTHER" id="PTHR22888">
    <property type="entry name" value="CYTOCHROME C OXIDASE, SUBUNIT II"/>
    <property type="match status" value="1"/>
</dbReference>
<dbReference type="CDD" id="cd13919">
    <property type="entry name" value="CuRO_HCO_II_like_5"/>
    <property type="match status" value="1"/>
</dbReference>
<evidence type="ECO:0000256" key="10">
    <source>
        <dbReference type="ARBA" id="ARBA00022989"/>
    </source>
</evidence>
<dbReference type="EC" id="7.1.1.9" evidence="3"/>
<keyword evidence="10 16" id="KW-1133">Transmembrane helix</keyword>
<evidence type="ECO:0000256" key="12">
    <source>
        <dbReference type="ARBA" id="ARBA00023008"/>
    </source>
</evidence>
<keyword evidence="8" id="KW-1278">Translocase</keyword>
<dbReference type="Gene3D" id="2.60.40.420">
    <property type="entry name" value="Cupredoxins - blue copper proteins"/>
    <property type="match status" value="1"/>
</dbReference>
<keyword evidence="13 16" id="KW-0472">Membrane</keyword>
<evidence type="ECO:0000256" key="6">
    <source>
        <dbReference type="ARBA" id="ARBA00022692"/>
    </source>
</evidence>
<keyword evidence="11 15" id="KW-0408">Iron</keyword>
<evidence type="ECO:0000256" key="3">
    <source>
        <dbReference type="ARBA" id="ARBA00012949"/>
    </source>
</evidence>
<keyword evidence="7 15" id="KW-0479">Metal-binding</keyword>
<evidence type="ECO:0000256" key="4">
    <source>
        <dbReference type="ARBA" id="ARBA00022448"/>
    </source>
</evidence>
<evidence type="ECO:0000256" key="2">
    <source>
        <dbReference type="ARBA" id="ARBA00007866"/>
    </source>
</evidence>
<evidence type="ECO:0000256" key="15">
    <source>
        <dbReference type="PROSITE-ProRule" id="PRU00433"/>
    </source>
</evidence>
<dbReference type="InterPro" id="IPR001505">
    <property type="entry name" value="Copper_CuA"/>
</dbReference>
<keyword evidence="9" id="KW-0249">Electron transport</keyword>
<keyword evidence="6 16" id="KW-0812">Transmembrane</keyword>
<dbReference type="InterPro" id="IPR045187">
    <property type="entry name" value="CcO_II"/>
</dbReference>
<protein>
    <recommendedName>
        <fullName evidence="3">cytochrome-c oxidase</fullName>
        <ecNumber evidence="3">7.1.1.9</ecNumber>
    </recommendedName>
</protein>
<dbReference type="InterPro" id="IPR036909">
    <property type="entry name" value="Cyt_c-like_dom_sf"/>
</dbReference>